<evidence type="ECO:0000313" key="3">
    <source>
        <dbReference type="Proteomes" id="UP000288805"/>
    </source>
</evidence>
<organism evidence="2 3">
    <name type="scientific">Vitis vinifera</name>
    <name type="common">Grape</name>
    <dbReference type="NCBI Taxonomy" id="29760"/>
    <lineage>
        <taxon>Eukaryota</taxon>
        <taxon>Viridiplantae</taxon>
        <taxon>Streptophyta</taxon>
        <taxon>Embryophyta</taxon>
        <taxon>Tracheophyta</taxon>
        <taxon>Spermatophyta</taxon>
        <taxon>Magnoliopsida</taxon>
        <taxon>eudicotyledons</taxon>
        <taxon>Gunneridae</taxon>
        <taxon>Pentapetalae</taxon>
        <taxon>rosids</taxon>
        <taxon>Vitales</taxon>
        <taxon>Vitaceae</taxon>
        <taxon>Viteae</taxon>
        <taxon>Vitis</taxon>
    </lineage>
</organism>
<dbReference type="InterPro" id="IPR043502">
    <property type="entry name" value="DNA/RNA_pol_sf"/>
</dbReference>
<dbReference type="SUPFAM" id="SSF56672">
    <property type="entry name" value="DNA/RNA polymerases"/>
    <property type="match status" value="1"/>
</dbReference>
<sequence>MEKMGFGERWCRWIKWCLSTVRYSVMVNGSPTGFFQSSRGVRQGDPLSPYLFVVVMEAFSVLIKKAVAEGFLAPCLIQGRRGEGVQISHLLFADDTLIFCETKEDQLLYMGWLLMWFEAMSGLRVNLEKSELISVELPLGAPFKSVACVDGIEERFRKKLVMWKRQYISKGVQISHLLFADDTLIFCEAKEDQLLYMGWLLMWFEAMSGLRVNLEKSELISVGRVENVDELADEFGYRVGKLPSTYLGMPLGGRITLVRSTLSNLPIYFMSIFQMPRVVRIRLEKIQRDFLWGGGALEQKPHLVRWSIACLDKRSGGLGVKSLGAFNRALLGKWVWRFANERKALWNQVIKGKYEEERGGWRSCESREAHGFGLWKAISKMGHQVTPFIGFVVGDGEKVKFWKDKWCETIPLCEAFPSLFALTSNKEAWVNEVWTAEGEWGGSWNPCFNRPFNDWELEEVERLFCCLEGKKVRGDEEDKVKWMASKDGDFSVKSLYRTMQPGSLAFFPSKIIWNSCVQPKLSFFAWEASWGRVLTLDCLQKRGWVMANRCFLCHKSEETIDHLLIHCEKTREVWMVFLSFFGVSWVFPRSVKETLLGWRGSLWERKGRWCGNWDRYACFGLFGRLEIQLHLRIVAVHSKAETHKYSQAIDLYTRAIELHSQNAVYWANRAFAHTKLEEYGSAIQDASKAIEGYYRRGAAYLAMGKFKEALKDFQQPVSA</sequence>
<dbReference type="Gene3D" id="1.25.40.10">
    <property type="entry name" value="Tetratricopeptide repeat domain"/>
    <property type="match status" value="1"/>
</dbReference>
<evidence type="ECO:0000313" key="2">
    <source>
        <dbReference type="EMBL" id="RVW98666.1"/>
    </source>
</evidence>
<dbReference type="Proteomes" id="UP000288805">
    <property type="component" value="Unassembled WGS sequence"/>
</dbReference>
<dbReference type="PROSITE" id="PS50293">
    <property type="entry name" value="TPR_REGION"/>
    <property type="match status" value="1"/>
</dbReference>
<dbReference type="InterPro" id="IPR026960">
    <property type="entry name" value="RVT-Znf"/>
</dbReference>
<dbReference type="InterPro" id="IPR011990">
    <property type="entry name" value="TPR-like_helical_dom_sf"/>
</dbReference>
<accession>A0A438IPP3</accession>
<reference evidence="2 3" key="1">
    <citation type="journal article" date="2018" name="PLoS Genet.">
        <title>Population sequencing reveals clonal diversity and ancestral inbreeding in the grapevine cultivar Chardonnay.</title>
        <authorList>
            <person name="Roach M.J."/>
            <person name="Johnson D.L."/>
            <person name="Bohlmann J."/>
            <person name="van Vuuren H.J."/>
            <person name="Jones S.J."/>
            <person name="Pretorius I.S."/>
            <person name="Schmidt S.A."/>
            <person name="Borneman A.R."/>
        </authorList>
    </citation>
    <scope>NUCLEOTIDE SEQUENCE [LARGE SCALE GENOMIC DNA]</scope>
    <source>
        <strain evidence="3">cv. Chardonnay</strain>
        <tissue evidence="2">Leaf</tissue>
    </source>
</reference>
<dbReference type="EMBL" id="QGNW01000092">
    <property type="protein sequence ID" value="RVW98666.1"/>
    <property type="molecule type" value="Genomic_DNA"/>
</dbReference>
<dbReference type="SUPFAM" id="SSF48452">
    <property type="entry name" value="TPR-like"/>
    <property type="match status" value="1"/>
</dbReference>
<gene>
    <name evidence="2" type="primary">VvCHDp000001_281</name>
    <name evidence="2" type="ORF">CK203_032248</name>
</gene>
<dbReference type="Pfam" id="PF13966">
    <property type="entry name" value="zf-RVT"/>
    <property type="match status" value="1"/>
</dbReference>
<evidence type="ECO:0000259" key="1">
    <source>
        <dbReference type="PROSITE" id="PS50878"/>
    </source>
</evidence>
<comment type="caution">
    <text evidence="2">The sequence shown here is derived from an EMBL/GenBank/DDBJ whole genome shotgun (WGS) entry which is preliminary data.</text>
</comment>
<dbReference type="PANTHER" id="PTHR33116">
    <property type="entry name" value="REVERSE TRANSCRIPTASE ZINC-BINDING DOMAIN-CONTAINING PROTEIN-RELATED-RELATED"/>
    <property type="match status" value="1"/>
</dbReference>
<dbReference type="PROSITE" id="PS50878">
    <property type="entry name" value="RT_POL"/>
    <property type="match status" value="1"/>
</dbReference>
<protein>
    <submittedName>
        <fullName evidence="2">Putative ribonuclease H protein</fullName>
    </submittedName>
</protein>
<proteinExistence type="predicted"/>
<feature type="domain" description="Reverse transcriptase" evidence="1">
    <location>
        <begin position="1"/>
        <end position="201"/>
    </location>
</feature>
<dbReference type="Pfam" id="PF00078">
    <property type="entry name" value="RVT_1"/>
    <property type="match status" value="1"/>
</dbReference>
<dbReference type="InterPro" id="IPR000477">
    <property type="entry name" value="RT_dom"/>
</dbReference>
<dbReference type="PANTHER" id="PTHR33116:SF78">
    <property type="entry name" value="OS12G0587133 PROTEIN"/>
    <property type="match status" value="1"/>
</dbReference>
<dbReference type="AlphaFoldDB" id="A0A438IPP3"/>
<name>A0A438IPP3_VITVI</name>